<reference evidence="4" key="1">
    <citation type="journal article" date="2017" name="Plant J.">
        <title>The pomegranate (Punica granatum L.) genome and the genomics of punicalagin biosynthesis.</title>
        <authorList>
            <person name="Qin G."/>
            <person name="Xu C."/>
            <person name="Ming R."/>
            <person name="Tang H."/>
            <person name="Guyot R."/>
            <person name="Kramer E.M."/>
            <person name="Hu Y."/>
            <person name="Yi X."/>
            <person name="Qi Y."/>
            <person name="Xu X."/>
            <person name="Gao Z."/>
            <person name="Pan H."/>
            <person name="Jian J."/>
            <person name="Tian Y."/>
            <person name="Yue Z."/>
            <person name="Xu Y."/>
        </authorList>
    </citation>
    <scope>NUCLEOTIDE SEQUENCE [LARGE SCALE GENOMIC DNA]</scope>
    <source>
        <strain evidence="4">cv. Dabenzi</strain>
    </source>
</reference>
<evidence type="ECO:0000313" key="3">
    <source>
        <dbReference type="EMBL" id="OWM64598.1"/>
    </source>
</evidence>
<dbReference type="PROSITE" id="PS51375">
    <property type="entry name" value="PPR"/>
    <property type="match status" value="5"/>
</dbReference>
<dbReference type="FunFam" id="1.25.40.10:FF:000144">
    <property type="entry name" value="Pentatricopeptide repeat-containing protein, mitochondrial"/>
    <property type="match status" value="1"/>
</dbReference>
<feature type="repeat" description="PPR" evidence="2">
    <location>
        <begin position="81"/>
        <end position="115"/>
    </location>
</feature>
<keyword evidence="1" id="KW-0677">Repeat</keyword>
<dbReference type="AlphaFoldDB" id="A0A218VWJ7"/>
<dbReference type="EMBL" id="MTKT01005809">
    <property type="protein sequence ID" value="OWM64598.1"/>
    <property type="molecule type" value="Genomic_DNA"/>
</dbReference>
<feature type="repeat" description="PPR" evidence="2">
    <location>
        <begin position="314"/>
        <end position="348"/>
    </location>
</feature>
<sequence>MSVMCMKLPVHRRISRAIFHACVSTHLKIHSFSSNRLIDAAKSQSSITGKASVDSDIDLSRSLSDPSLNALKLFDELHDSDVVSVSALLSRLAKSHRHRDVLLLFSRMLLLDIRPNEFTFGTVIHSSTELEDLSLSRQLHACSTKMGLSSHVFVGSAVLDSYVKLGTVEDARRVFEDTNDPNVVSYTTLICGYLKRGMFEDAVGVFRAMPDKNTVSWNAVIAGCSQMGRNEDAVNFFVEMMREGWIPDKSSFPCAISAAANIAGLGMGRSFHACVIKCLGKPDVFVGNSLISFYAKCGSMEDSLLVFQKLMQRNIVSFNAVIYGLAQNGKAKEAIDFFEKMQYAGFKPNGVTCLGLLWACNHAGLVDEGYSYFNKWRSEESPDLLKPEHYACMVDLLSRCGRFVEAEQFISDLPFDPGIGFWKAVLGGCQIHSNLELGELAARKILALDPMDVSSYVMLSNAHSAAGRWERVSSMRKEMKERGLLRVPGCSWIEGKNKLHVFVTSDRNHEQKDEIYVVMGIFLEHLKEMEAPNLLLELDH</sequence>
<dbReference type="FunFam" id="1.25.40.10:FF:000719">
    <property type="entry name" value="Pentatricopeptide repeat-containing protein mitochondrial"/>
    <property type="match status" value="1"/>
</dbReference>
<dbReference type="Pfam" id="PF13041">
    <property type="entry name" value="PPR_2"/>
    <property type="match status" value="2"/>
</dbReference>
<dbReference type="GO" id="GO:0003723">
    <property type="term" value="F:RNA binding"/>
    <property type="evidence" value="ECO:0007669"/>
    <property type="project" value="InterPro"/>
</dbReference>
<proteinExistence type="predicted"/>
<dbReference type="NCBIfam" id="TIGR00756">
    <property type="entry name" value="PPR"/>
    <property type="match status" value="3"/>
</dbReference>
<dbReference type="InterPro" id="IPR046848">
    <property type="entry name" value="E_motif"/>
</dbReference>
<evidence type="ECO:0000313" key="4">
    <source>
        <dbReference type="Proteomes" id="UP000197138"/>
    </source>
</evidence>
<feature type="repeat" description="PPR" evidence="2">
    <location>
        <begin position="213"/>
        <end position="247"/>
    </location>
</feature>
<feature type="repeat" description="PPR" evidence="2">
    <location>
        <begin position="452"/>
        <end position="486"/>
    </location>
</feature>
<dbReference type="InterPro" id="IPR002885">
    <property type="entry name" value="PPR_rpt"/>
</dbReference>
<dbReference type="PANTHER" id="PTHR47926:SF357">
    <property type="entry name" value="PENTATRICOPEPTIDE REPEAT-CONTAINING PROTEIN"/>
    <property type="match status" value="1"/>
</dbReference>
<evidence type="ECO:0008006" key="5">
    <source>
        <dbReference type="Google" id="ProtNLM"/>
    </source>
</evidence>
<dbReference type="Gene3D" id="1.25.40.10">
    <property type="entry name" value="Tetratricopeptide repeat domain"/>
    <property type="match status" value="4"/>
</dbReference>
<protein>
    <recommendedName>
        <fullName evidence="5">Pentatricopeptide repeat-containing protein At5g42450, mitochondrial</fullName>
    </recommendedName>
</protein>
<organism evidence="3 4">
    <name type="scientific">Punica granatum</name>
    <name type="common">Pomegranate</name>
    <dbReference type="NCBI Taxonomy" id="22663"/>
    <lineage>
        <taxon>Eukaryota</taxon>
        <taxon>Viridiplantae</taxon>
        <taxon>Streptophyta</taxon>
        <taxon>Embryophyta</taxon>
        <taxon>Tracheophyta</taxon>
        <taxon>Spermatophyta</taxon>
        <taxon>Magnoliopsida</taxon>
        <taxon>eudicotyledons</taxon>
        <taxon>Gunneridae</taxon>
        <taxon>Pentapetalae</taxon>
        <taxon>rosids</taxon>
        <taxon>malvids</taxon>
        <taxon>Myrtales</taxon>
        <taxon>Lythraceae</taxon>
        <taxon>Punica</taxon>
    </lineage>
</organism>
<evidence type="ECO:0000256" key="1">
    <source>
        <dbReference type="ARBA" id="ARBA00022737"/>
    </source>
</evidence>
<dbReference type="InterPro" id="IPR011990">
    <property type="entry name" value="TPR-like_helical_dom_sf"/>
</dbReference>
<dbReference type="PANTHER" id="PTHR47926">
    <property type="entry name" value="PENTATRICOPEPTIDE REPEAT-CONTAINING PROTEIN"/>
    <property type="match status" value="1"/>
</dbReference>
<comment type="caution">
    <text evidence="3">The sequence shown here is derived from an EMBL/GenBank/DDBJ whole genome shotgun (WGS) entry which is preliminary data.</text>
</comment>
<feature type="repeat" description="PPR" evidence="2">
    <location>
        <begin position="182"/>
        <end position="212"/>
    </location>
</feature>
<dbReference type="Pfam" id="PF12854">
    <property type="entry name" value="PPR_1"/>
    <property type="match status" value="1"/>
</dbReference>
<gene>
    <name evidence="3" type="ORF">CDL15_Pgr020565</name>
</gene>
<evidence type="ECO:0000256" key="2">
    <source>
        <dbReference type="PROSITE-ProRule" id="PRU00708"/>
    </source>
</evidence>
<dbReference type="InterPro" id="IPR046960">
    <property type="entry name" value="PPR_At4g14850-like_plant"/>
</dbReference>
<dbReference type="Proteomes" id="UP000197138">
    <property type="component" value="Unassembled WGS sequence"/>
</dbReference>
<dbReference type="Pfam" id="PF20431">
    <property type="entry name" value="E_motif"/>
    <property type="match status" value="1"/>
</dbReference>
<name>A0A218VWJ7_PUNGR</name>
<dbReference type="GO" id="GO:0009451">
    <property type="term" value="P:RNA modification"/>
    <property type="evidence" value="ECO:0007669"/>
    <property type="project" value="InterPro"/>
</dbReference>
<accession>A0A218VWJ7</accession>